<evidence type="ECO:0000313" key="1">
    <source>
        <dbReference type="EMBL" id="MBC8627189.1"/>
    </source>
</evidence>
<evidence type="ECO:0000313" key="2">
    <source>
        <dbReference type="Proteomes" id="UP000661649"/>
    </source>
</evidence>
<sequence>MCLATVQKSDDTVVCRNVSRIDVDGEKVIIRDIMGDERVIEGKILMVDLANSLVKLDCQ</sequence>
<comment type="caution">
    <text evidence="1">The sequence shown here is derived from an EMBL/GenBank/DDBJ whole genome shotgun (WGS) entry which is preliminary data.</text>
</comment>
<reference evidence="1 2" key="1">
    <citation type="submission" date="2020-08" db="EMBL/GenBank/DDBJ databases">
        <title>Genome public.</title>
        <authorList>
            <person name="Liu C."/>
            <person name="Sun Q."/>
        </authorList>
    </citation>
    <scope>NUCLEOTIDE SEQUENCE [LARGE SCALE GENOMIC DNA]</scope>
    <source>
        <strain evidence="1 2">3_YM_SP_D4_24.mj</strain>
    </source>
</reference>
<organism evidence="1 2">
    <name type="scientific">Blautia stercoris</name>
    <dbReference type="NCBI Taxonomy" id="871664"/>
    <lineage>
        <taxon>Bacteria</taxon>
        <taxon>Bacillati</taxon>
        <taxon>Bacillota</taxon>
        <taxon>Clostridia</taxon>
        <taxon>Lachnospirales</taxon>
        <taxon>Lachnospiraceae</taxon>
        <taxon>Blautia</taxon>
    </lineage>
</organism>
<dbReference type="Pfam" id="PF10133">
    <property type="entry name" value="CooT"/>
    <property type="match status" value="1"/>
</dbReference>
<name>A0ABR7P796_9FIRM</name>
<protein>
    <submittedName>
        <fullName evidence="1">CooT family nickel-binding protein</fullName>
    </submittedName>
</protein>
<dbReference type="Proteomes" id="UP000661649">
    <property type="component" value="Unassembled WGS sequence"/>
</dbReference>
<dbReference type="RefSeq" id="WP_022303059.1">
    <property type="nucleotide sequence ID" value="NZ_DAWEED010000007.1"/>
</dbReference>
<dbReference type="InterPro" id="IPR019300">
    <property type="entry name" value="CooT"/>
</dbReference>
<proteinExistence type="predicted"/>
<dbReference type="EMBL" id="JACRTP010000001">
    <property type="protein sequence ID" value="MBC8627189.1"/>
    <property type="molecule type" value="Genomic_DNA"/>
</dbReference>
<gene>
    <name evidence="1" type="ORF">H8712_00860</name>
</gene>
<accession>A0ABR7P796</accession>
<keyword evidence="2" id="KW-1185">Reference proteome</keyword>